<evidence type="ECO:0000313" key="3">
    <source>
        <dbReference type="Proteomes" id="UP000193925"/>
    </source>
</evidence>
<evidence type="ECO:0000313" key="1">
    <source>
        <dbReference type="EMBL" id="CDQ11742.1"/>
    </source>
</evidence>
<dbReference type="EMBL" id="LT841305">
    <property type="protein sequence ID" value="SMH67338.1"/>
    <property type="molecule type" value="Genomic_DNA"/>
</dbReference>
<evidence type="ECO:0000313" key="2">
    <source>
        <dbReference type="EMBL" id="SMH67338.1"/>
    </source>
</evidence>
<protein>
    <recommendedName>
        <fullName evidence="4">HNH domain-containing protein</fullName>
    </recommendedName>
</protein>
<reference evidence="1" key="1">
    <citation type="submission" date="2014-03" db="EMBL/GenBank/DDBJ databases">
        <authorList>
            <person name="Genoscope - CEA"/>
        </authorList>
    </citation>
    <scope>NUCLEOTIDE SEQUENCE [LARGE SCALE GENOMIC DNA]</scope>
    <source>
        <strain evidence="1">CF27</strain>
    </source>
</reference>
<reference evidence="1" key="2">
    <citation type="submission" date="2014-07" db="EMBL/GenBank/DDBJ databases">
        <title>Initial genome analysis of the psychrotolerant acidophile Acidithiobacillus ferrivorans CF27: insights into iron and sulfur oxidation pathways and into biofilm formation.</title>
        <authorList>
            <person name="Talla E."/>
            <person name="Hedrich S."/>
            <person name="Mangenot S."/>
            <person name="Ji B."/>
            <person name="Johnson D.B."/>
            <person name="Barbe V."/>
            <person name="Bonnefoy V."/>
        </authorList>
    </citation>
    <scope>NUCLEOTIDE SEQUENCE [LARGE SCALE GENOMIC DNA]</scope>
    <source>
        <strain evidence="1">CF27</strain>
    </source>
</reference>
<dbReference type="EMBL" id="CCCS020000055">
    <property type="protein sequence ID" value="CDQ11742.1"/>
    <property type="molecule type" value="Genomic_DNA"/>
</dbReference>
<gene>
    <name evidence="2" type="ORF">AFERRI_50539</name>
    <name evidence="1" type="ORF">AFERRI_590016</name>
</gene>
<reference evidence="2 3" key="3">
    <citation type="submission" date="2017-03" db="EMBL/GenBank/DDBJ databases">
        <authorList>
            <person name="Regsiter A."/>
            <person name="William W."/>
        </authorList>
    </citation>
    <scope>NUCLEOTIDE SEQUENCE [LARGE SCALE GENOMIC DNA]</scope>
    <source>
        <strain evidence="2">PRJEB5721</strain>
    </source>
</reference>
<dbReference type="CDD" id="cd00085">
    <property type="entry name" value="HNHc"/>
    <property type="match status" value="1"/>
</dbReference>
<name>A0A060USY1_9PROT</name>
<sequence>MNVHHIEDSGENVPENLVTMCVACHAVLHIGRNLDLKVIEIWKSPISQIEIVQKTRAAVQQGLSLADINKQFKLKKGPHSPDSLLYANELVHEMGQEPRAYLAEPLCAVFVNLNRWQIE</sequence>
<dbReference type="Proteomes" id="UP000193925">
    <property type="component" value="Chromosome AFERRI"/>
</dbReference>
<keyword evidence="3" id="KW-1185">Reference proteome</keyword>
<accession>A0A060USY1</accession>
<dbReference type="AlphaFoldDB" id="A0A060USY1"/>
<evidence type="ECO:0008006" key="4">
    <source>
        <dbReference type="Google" id="ProtNLM"/>
    </source>
</evidence>
<dbReference type="InterPro" id="IPR003615">
    <property type="entry name" value="HNH_nuc"/>
</dbReference>
<organism evidence="1">
    <name type="scientific">Acidithiobacillus ferrivorans</name>
    <dbReference type="NCBI Taxonomy" id="160808"/>
    <lineage>
        <taxon>Bacteria</taxon>
        <taxon>Pseudomonadati</taxon>
        <taxon>Pseudomonadota</taxon>
        <taxon>Acidithiobacillia</taxon>
        <taxon>Acidithiobacillales</taxon>
        <taxon>Acidithiobacillaceae</taxon>
        <taxon>Acidithiobacillus</taxon>
    </lineage>
</organism>
<proteinExistence type="predicted"/>